<dbReference type="GO" id="GO:0005737">
    <property type="term" value="C:cytoplasm"/>
    <property type="evidence" value="ECO:0007669"/>
    <property type="project" value="TreeGrafter"/>
</dbReference>
<dbReference type="InterPro" id="IPR011029">
    <property type="entry name" value="DEATH-like_dom_sf"/>
</dbReference>
<dbReference type="PANTHER" id="PTHR14559">
    <property type="entry name" value="CASPASE RECRUITMENT DOMAIN FAMILY"/>
    <property type="match status" value="1"/>
</dbReference>
<dbReference type="SUPFAM" id="SSF47986">
    <property type="entry name" value="DEATH domain"/>
    <property type="match status" value="1"/>
</dbReference>
<feature type="region of interest" description="Disordered" evidence="4">
    <location>
        <begin position="447"/>
        <end position="473"/>
    </location>
</feature>
<evidence type="ECO:0000256" key="3">
    <source>
        <dbReference type="SAM" id="Coils"/>
    </source>
</evidence>
<evidence type="ECO:0000313" key="7">
    <source>
        <dbReference type="RefSeq" id="XP_030063480.1"/>
    </source>
</evidence>
<evidence type="ECO:0000256" key="4">
    <source>
        <dbReference type="SAM" id="MobiDB-lite"/>
    </source>
</evidence>
<dbReference type="GO" id="GO:0043123">
    <property type="term" value="P:positive regulation of canonical NF-kappaB signal transduction"/>
    <property type="evidence" value="ECO:0007669"/>
    <property type="project" value="TreeGrafter"/>
</dbReference>
<feature type="domain" description="CARD" evidence="5">
    <location>
        <begin position="30"/>
        <end position="122"/>
    </location>
</feature>
<keyword evidence="6" id="KW-1185">Reference proteome</keyword>
<dbReference type="FunCoup" id="A0A6P7YK78">
    <property type="interactions" value="376"/>
</dbReference>
<proteinExistence type="predicted"/>
<dbReference type="PROSITE" id="PS50209">
    <property type="entry name" value="CARD"/>
    <property type="match status" value="1"/>
</dbReference>
<feature type="region of interest" description="Disordered" evidence="4">
    <location>
        <begin position="486"/>
        <end position="511"/>
    </location>
</feature>
<evidence type="ECO:0000256" key="1">
    <source>
        <dbReference type="ARBA" id="ARBA00022553"/>
    </source>
</evidence>
<dbReference type="GeneID" id="115473025"/>
<dbReference type="GO" id="GO:0042981">
    <property type="term" value="P:regulation of apoptotic process"/>
    <property type="evidence" value="ECO:0007669"/>
    <property type="project" value="InterPro"/>
</dbReference>
<protein>
    <submittedName>
        <fullName evidence="7">Caspase recruitment domain-containing protein 9 isoform X1</fullName>
    </submittedName>
</protein>
<dbReference type="Gene3D" id="1.10.533.10">
    <property type="entry name" value="Death Domain, Fas"/>
    <property type="match status" value="1"/>
</dbReference>
<dbReference type="OrthoDB" id="8868836at2759"/>
<dbReference type="RefSeq" id="XP_030063480.1">
    <property type="nucleotide sequence ID" value="XM_030207620.1"/>
</dbReference>
<name>A0A6P7YK78_9AMPH</name>
<dbReference type="Pfam" id="PF00619">
    <property type="entry name" value="CARD"/>
    <property type="match status" value="1"/>
</dbReference>
<sequence length="511" mass="61136">MKTDACNAICREEPSDQSFSSPTMWDVEDDDEECWNKLENYRVKLVSVIDPTRITPYLRQCRIISRDDEEQVFNDPNLVIRKRKVGVLMDILYRTGKKGYVAFLESLELYYPLLYKKITGNEPTRVFSMIIDTAGESGLTQLLMNEIMKLQQIIEEEKNRSRELKMWLSAKEDTIKQLQMKDGELRMHQERVHKMKEEQDNFNEELKKLKDENYDLAMRFAKQSEEKNILLMRNRDLLLEIEQLKQNLMRAEDDCKVERKHTLKLKHAIELRPSQDAIYEMQRENDLLKAQVQELENALEFAKEGKAEKNKLYIQTLENDRRQALEEYQDLVNNVYVLRKELRQAEDLQDKYMEEKEVFELQCQTLKRDSKMYKERIEVTLQQMEEISVERDQAIKTREQFHLQYSKSLVEKDAYRKQLRELGERYDELQIQLFRTQGQLQATETKLKRLESPNQEDRSSNEEQVNKERGRLKKSFEEHYRKFGKRALRLKNGNQQEVDCDNTTESDTDET</sequence>
<dbReference type="FunFam" id="1.10.533.10:FF:000003">
    <property type="entry name" value="Caspase recruitment domain family, member 11"/>
    <property type="match status" value="1"/>
</dbReference>
<reference evidence="7" key="1">
    <citation type="submission" date="2025-08" db="UniProtKB">
        <authorList>
            <consortium name="RefSeq"/>
        </authorList>
    </citation>
    <scope>IDENTIFICATION</scope>
</reference>
<dbReference type="Proteomes" id="UP000515156">
    <property type="component" value="Chromosome 6"/>
</dbReference>
<dbReference type="InterPro" id="IPR001315">
    <property type="entry name" value="CARD"/>
</dbReference>
<evidence type="ECO:0000313" key="6">
    <source>
        <dbReference type="Proteomes" id="UP000515156"/>
    </source>
</evidence>
<feature type="coiled-coil region" evidence="3">
    <location>
        <begin position="185"/>
        <end position="362"/>
    </location>
</feature>
<dbReference type="GO" id="GO:0050700">
    <property type="term" value="F:CARD domain binding"/>
    <property type="evidence" value="ECO:0007669"/>
    <property type="project" value="TreeGrafter"/>
</dbReference>
<keyword evidence="1" id="KW-0597">Phosphoprotein</keyword>
<evidence type="ECO:0000259" key="5">
    <source>
        <dbReference type="PROSITE" id="PS50209"/>
    </source>
</evidence>
<dbReference type="PANTHER" id="PTHR14559:SF3">
    <property type="entry name" value="CASPASE RECRUITMENT DOMAIN-CONTAINING PROTEIN 9"/>
    <property type="match status" value="1"/>
</dbReference>
<feature type="compositionally biased region" description="Acidic residues" evidence="4">
    <location>
        <begin position="498"/>
        <end position="511"/>
    </location>
</feature>
<dbReference type="AlphaFoldDB" id="A0A6P7YK78"/>
<gene>
    <name evidence="7" type="primary">CARD9</name>
</gene>
<accession>A0A6P7YK78</accession>
<keyword evidence="2 3" id="KW-0175">Coiled coil</keyword>
<dbReference type="KEGG" id="muo:115473025"/>
<dbReference type="InParanoid" id="A0A6P7YK78"/>
<dbReference type="CTD" id="64170"/>
<evidence type="ECO:0000256" key="2">
    <source>
        <dbReference type="ARBA" id="ARBA00023054"/>
    </source>
</evidence>
<organism evidence="6 7">
    <name type="scientific">Microcaecilia unicolor</name>
    <dbReference type="NCBI Taxonomy" id="1415580"/>
    <lineage>
        <taxon>Eukaryota</taxon>
        <taxon>Metazoa</taxon>
        <taxon>Chordata</taxon>
        <taxon>Craniata</taxon>
        <taxon>Vertebrata</taxon>
        <taxon>Euteleostomi</taxon>
        <taxon>Amphibia</taxon>
        <taxon>Gymnophiona</taxon>
        <taxon>Siphonopidae</taxon>
        <taxon>Microcaecilia</taxon>
    </lineage>
</organism>